<evidence type="ECO:0000313" key="2">
    <source>
        <dbReference type="Proteomes" id="UP000612899"/>
    </source>
</evidence>
<dbReference type="AlphaFoldDB" id="A0A8J3QHU1"/>
<gene>
    <name evidence="1" type="ORF">Rhe02_92150</name>
</gene>
<organism evidence="1 2">
    <name type="scientific">Rhizocola hellebori</name>
    <dbReference type="NCBI Taxonomy" id="1392758"/>
    <lineage>
        <taxon>Bacteria</taxon>
        <taxon>Bacillati</taxon>
        <taxon>Actinomycetota</taxon>
        <taxon>Actinomycetes</taxon>
        <taxon>Micromonosporales</taxon>
        <taxon>Micromonosporaceae</taxon>
        <taxon>Rhizocola</taxon>
    </lineage>
</organism>
<protein>
    <submittedName>
        <fullName evidence="1">Uncharacterized protein</fullName>
    </submittedName>
</protein>
<proteinExistence type="predicted"/>
<dbReference type="InterPro" id="IPR056298">
    <property type="entry name" value="AlkZ-rel"/>
</dbReference>
<keyword evidence="2" id="KW-1185">Reference proteome</keyword>
<reference evidence="1" key="1">
    <citation type="submission" date="2021-01" db="EMBL/GenBank/DDBJ databases">
        <title>Whole genome shotgun sequence of Rhizocola hellebori NBRC 109834.</title>
        <authorList>
            <person name="Komaki H."/>
            <person name="Tamura T."/>
        </authorList>
    </citation>
    <scope>NUCLEOTIDE SEQUENCE</scope>
    <source>
        <strain evidence="1">NBRC 109834</strain>
    </source>
</reference>
<accession>A0A8J3QHU1</accession>
<name>A0A8J3QHU1_9ACTN</name>
<dbReference type="RefSeq" id="WP_203914866.1">
    <property type="nucleotide sequence ID" value="NZ_BONY01000120.1"/>
</dbReference>
<comment type="caution">
    <text evidence="1">The sequence shown here is derived from an EMBL/GenBank/DDBJ whole genome shotgun (WGS) entry which is preliminary data.</text>
</comment>
<dbReference type="Pfam" id="PF24741">
    <property type="entry name" value="AlkZ-rel"/>
    <property type="match status" value="1"/>
</dbReference>
<sequence length="232" mass="25078">MPPNVTGAARAKLWLPTRKPRTLKAAGAFVDKMGFALAFPADDVLAPSLYEAVAGPDAVPFADGMGEAESLVWEWKDALPEAGLAWAGKLLGKRASLVAPDLLTLLYPGDGEPDDHRAFDLMPEAHRIADALLAGALPTSELREIVGNKSRYDRAMVELQRHLLVSSAGVRQQRAGWPVVMIDLTCRLFDVGGRFDRTAATKRYLATVFETTPRDLAKAFGWPLAEAKAALS</sequence>
<dbReference type="EMBL" id="BONY01000120">
    <property type="protein sequence ID" value="GIH11148.1"/>
    <property type="molecule type" value="Genomic_DNA"/>
</dbReference>
<dbReference type="Proteomes" id="UP000612899">
    <property type="component" value="Unassembled WGS sequence"/>
</dbReference>
<evidence type="ECO:0000313" key="1">
    <source>
        <dbReference type="EMBL" id="GIH11148.1"/>
    </source>
</evidence>